<dbReference type="PANTHER" id="PTHR14136">
    <property type="entry name" value="BTB_POZ DOMAIN-CONTAINING PROTEIN KCTD9"/>
    <property type="match status" value="1"/>
</dbReference>
<sequence>MIALSILGLIIVLVLDFFDEKYSYHDILVEFHGLIFDLLIFGILLTIYETIKSKNDNITRYKEEINDYKFWENEEAMFRTRGLIKRLYDLNAKNIDLSHCYLASDNSFSTYDNMKNWKFSGANLSNTMFMMSTLENAQFYSTNLKEATFVQVNLTNCSFCSAILYKTNFEKCIFTNVDISNSVVYEKNWFELLESKENIGISLLKEQFELKPNLINDIEVYRIIRKTKPTHNNS</sequence>
<name>A0A238VK00_9FLAO</name>
<evidence type="ECO:0000256" key="1">
    <source>
        <dbReference type="SAM" id="Phobius"/>
    </source>
</evidence>
<dbReference type="EMBL" id="FZNX01000001">
    <property type="protein sequence ID" value="SNR34730.1"/>
    <property type="molecule type" value="Genomic_DNA"/>
</dbReference>
<dbReference type="AlphaFoldDB" id="A0A238VK00"/>
<evidence type="ECO:0000313" key="2">
    <source>
        <dbReference type="EMBL" id="SNR34730.1"/>
    </source>
</evidence>
<reference evidence="3" key="1">
    <citation type="submission" date="2017-06" db="EMBL/GenBank/DDBJ databases">
        <authorList>
            <person name="Varghese N."/>
            <person name="Submissions S."/>
        </authorList>
    </citation>
    <scope>NUCLEOTIDE SEQUENCE [LARGE SCALE GENOMIC DNA]</scope>
    <source>
        <strain evidence="3">DSM 27993</strain>
    </source>
</reference>
<organism evidence="2 3">
    <name type="scientific">Lutibacter flavus</name>
    <dbReference type="NCBI Taxonomy" id="691689"/>
    <lineage>
        <taxon>Bacteria</taxon>
        <taxon>Pseudomonadati</taxon>
        <taxon>Bacteroidota</taxon>
        <taxon>Flavobacteriia</taxon>
        <taxon>Flavobacteriales</taxon>
        <taxon>Flavobacteriaceae</taxon>
        <taxon>Lutibacter</taxon>
    </lineage>
</organism>
<accession>A0A238VK00</accession>
<gene>
    <name evidence="2" type="ORF">SAMN04488111_0629</name>
</gene>
<dbReference type="Pfam" id="PF00805">
    <property type="entry name" value="Pentapeptide"/>
    <property type="match status" value="1"/>
</dbReference>
<dbReference type="PANTHER" id="PTHR14136:SF17">
    <property type="entry name" value="BTB_POZ DOMAIN-CONTAINING PROTEIN KCTD9"/>
    <property type="match status" value="1"/>
</dbReference>
<dbReference type="InterPro" id="IPR051082">
    <property type="entry name" value="Pentapeptide-BTB/POZ_domain"/>
</dbReference>
<dbReference type="Gene3D" id="2.160.20.80">
    <property type="entry name" value="E3 ubiquitin-protein ligase SopA"/>
    <property type="match status" value="1"/>
</dbReference>
<evidence type="ECO:0000313" key="3">
    <source>
        <dbReference type="Proteomes" id="UP000198412"/>
    </source>
</evidence>
<dbReference type="SUPFAM" id="SSF141571">
    <property type="entry name" value="Pentapeptide repeat-like"/>
    <property type="match status" value="1"/>
</dbReference>
<keyword evidence="1" id="KW-0812">Transmembrane</keyword>
<proteinExistence type="predicted"/>
<keyword evidence="1" id="KW-0472">Membrane</keyword>
<keyword evidence="3" id="KW-1185">Reference proteome</keyword>
<dbReference type="InterPro" id="IPR001646">
    <property type="entry name" value="5peptide_repeat"/>
</dbReference>
<protein>
    <submittedName>
        <fullName evidence="2">Pentapeptide repeat-containing protein</fullName>
    </submittedName>
</protein>
<feature type="transmembrane region" description="Helical" evidence="1">
    <location>
        <begin position="27"/>
        <end position="48"/>
    </location>
</feature>
<dbReference type="Proteomes" id="UP000198412">
    <property type="component" value="Unassembled WGS sequence"/>
</dbReference>
<keyword evidence="1" id="KW-1133">Transmembrane helix</keyword>